<keyword evidence="10" id="KW-1185">Reference proteome</keyword>
<dbReference type="SMART" id="SM00184">
    <property type="entry name" value="RING"/>
    <property type="match status" value="1"/>
</dbReference>
<dbReference type="EMBL" id="LGRX02035271">
    <property type="protein sequence ID" value="KAK3235541.1"/>
    <property type="molecule type" value="Genomic_DNA"/>
</dbReference>
<evidence type="ECO:0000256" key="3">
    <source>
        <dbReference type="ARBA" id="ARBA00022723"/>
    </source>
</evidence>
<dbReference type="Proteomes" id="UP001190700">
    <property type="component" value="Unassembled WGS sequence"/>
</dbReference>
<dbReference type="InterPro" id="IPR013083">
    <property type="entry name" value="Znf_RING/FYVE/PHD"/>
</dbReference>
<comment type="similarity">
    <text evidence="1">Belongs to the CHFR family.</text>
</comment>
<dbReference type="PROSITE" id="PS50006">
    <property type="entry name" value="FHA_DOMAIN"/>
    <property type="match status" value="1"/>
</dbReference>
<evidence type="ECO:0000256" key="6">
    <source>
        <dbReference type="PROSITE-ProRule" id="PRU00175"/>
    </source>
</evidence>
<sequence>MSTYVPEIRSHACIEQVLSAIVDDEDPLKFQLHEFYNLGQKSVQLGRHRANDIRLNCSERERMPLFLAPFHAFIDYEVVDGVPMYTIGDHKTSNGTYVDDRMILPDEKRRLHHGTIISFGGPMSIEKNDRVLRNPFRFAFFERKPEQAPLVTMRLGMRPQLSEVVQTTSAEIITHINERDRMLEEAEEAIRCPICAEPCVEPHVISCGHSFCGECIIRWLQQLLAYNMGYDTKRPRESMPTTILQECAKAVDEYYQKVVHGCASNSLASERISLVHSLCLVRAKVLRDICEFLKLSTSTASMERGSAERTFLNAAHLMFKKSVSLIADVQKLQRQKEKDACEICFAHGHVCFDCRAKHRIQTESLSYESLLTIKDNLIAGIVLVNKELDVRFGKSWLTGFAITQRDFDTSQRYAARSF</sequence>
<dbReference type="Pfam" id="PF00498">
    <property type="entry name" value="FHA"/>
    <property type="match status" value="1"/>
</dbReference>
<keyword evidence="5" id="KW-0862">Zinc</keyword>
<dbReference type="PROSITE" id="PS50089">
    <property type="entry name" value="ZF_RING_2"/>
    <property type="match status" value="1"/>
</dbReference>
<dbReference type="Gene3D" id="2.60.200.20">
    <property type="match status" value="1"/>
</dbReference>
<evidence type="ECO:0000256" key="1">
    <source>
        <dbReference type="ARBA" id="ARBA00005797"/>
    </source>
</evidence>
<accession>A0AAE0BF86</accession>
<protein>
    <recommendedName>
        <fullName evidence="2">E3 ubiquitin-protein ligase CHFR</fullName>
    </recommendedName>
</protein>
<comment type="caution">
    <text evidence="9">The sequence shown here is derived from an EMBL/GenBank/DDBJ whole genome shotgun (WGS) entry which is preliminary data.</text>
</comment>
<evidence type="ECO:0000313" key="9">
    <source>
        <dbReference type="EMBL" id="KAK3235541.1"/>
    </source>
</evidence>
<feature type="domain" description="RING-type" evidence="8">
    <location>
        <begin position="192"/>
        <end position="219"/>
    </location>
</feature>
<dbReference type="InterPro" id="IPR001841">
    <property type="entry name" value="Znf_RING"/>
</dbReference>
<dbReference type="Pfam" id="PF00097">
    <property type="entry name" value="zf-C3HC4"/>
    <property type="match status" value="1"/>
</dbReference>
<dbReference type="InterPro" id="IPR017907">
    <property type="entry name" value="Znf_RING_CS"/>
</dbReference>
<dbReference type="CDD" id="cd00060">
    <property type="entry name" value="FHA"/>
    <property type="match status" value="1"/>
</dbReference>
<keyword evidence="3" id="KW-0479">Metal-binding</keyword>
<dbReference type="Gene3D" id="3.30.40.10">
    <property type="entry name" value="Zinc/RING finger domain, C3HC4 (zinc finger)"/>
    <property type="match status" value="1"/>
</dbReference>
<organism evidence="9 10">
    <name type="scientific">Cymbomonas tetramitiformis</name>
    <dbReference type="NCBI Taxonomy" id="36881"/>
    <lineage>
        <taxon>Eukaryota</taxon>
        <taxon>Viridiplantae</taxon>
        <taxon>Chlorophyta</taxon>
        <taxon>Pyramimonadophyceae</taxon>
        <taxon>Pyramimonadales</taxon>
        <taxon>Pyramimonadaceae</taxon>
        <taxon>Cymbomonas</taxon>
    </lineage>
</organism>
<dbReference type="AlphaFoldDB" id="A0AAE0BF86"/>
<keyword evidence="4 6" id="KW-0863">Zinc-finger</keyword>
<evidence type="ECO:0000256" key="2">
    <source>
        <dbReference type="ARBA" id="ARBA00017908"/>
    </source>
</evidence>
<evidence type="ECO:0000259" key="8">
    <source>
        <dbReference type="PROSITE" id="PS50089"/>
    </source>
</evidence>
<evidence type="ECO:0000256" key="5">
    <source>
        <dbReference type="ARBA" id="ARBA00022833"/>
    </source>
</evidence>
<dbReference type="GO" id="GO:0008270">
    <property type="term" value="F:zinc ion binding"/>
    <property type="evidence" value="ECO:0007669"/>
    <property type="project" value="UniProtKB-KW"/>
</dbReference>
<dbReference type="InterPro" id="IPR000253">
    <property type="entry name" value="FHA_dom"/>
</dbReference>
<evidence type="ECO:0000313" key="10">
    <source>
        <dbReference type="Proteomes" id="UP001190700"/>
    </source>
</evidence>
<name>A0AAE0BF86_9CHLO</name>
<dbReference type="InterPro" id="IPR008984">
    <property type="entry name" value="SMAD_FHA_dom_sf"/>
</dbReference>
<feature type="domain" description="FHA" evidence="7">
    <location>
        <begin position="43"/>
        <end position="103"/>
    </location>
</feature>
<reference evidence="9 10" key="1">
    <citation type="journal article" date="2015" name="Genome Biol. Evol.">
        <title>Comparative Genomics of a Bacterivorous Green Alga Reveals Evolutionary Causalities and Consequences of Phago-Mixotrophic Mode of Nutrition.</title>
        <authorList>
            <person name="Burns J.A."/>
            <person name="Paasch A."/>
            <person name="Narechania A."/>
            <person name="Kim E."/>
        </authorList>
    </citation>
    <scope>NUCLEOTIDE SEQUENCE [LARGE SCALE GENOMIC DNA]</scope>
    <source>
        <strain evidence="9 10">PLY_AMNH</strain>
    </source>
</reference>
<evidence type="ECO:0000259" key="7">
    <source>
        <dbReference type="PROSITE" id="PS50006"/>
    </source>
</evidence>
<evidence type="ECO:0000256" key="4">
    <source>
        <dbReference type="ARBA" id="ARBA00022771"/>
    </source>
</evidence>
<proteinExistence type="inferred from homology"/>
<dbReference type="PROSITE" id="PS00518">
    <property type="entry name" value="ZF_RING_1"/>
    <property type="match status" value="1"/>
</dbReference>
<dbReference type="SUPFAM" id="SSF57850">
    <property type="entry name" value="RING/U-box"/>
    <property type="match status" value="1"/>
</dbReference>
<dbReference type="SUPFAM" id="SSF49879">
    <property type="entry name" value="SMAD/FHA domain"/>
    <property type="match status" value="1"/>
</dbReference>
<dbReference type="InterPro" id="IPR018957">
    <property type="entry name" value="Znf_C3HC4_RING-type"/>
</dbReference>
<gene>
    <name evidence="9" type="ORF">CYMTET_54248</name>
</gene>